<dbReference type="Pfam" id="PF11611">
    <property type="entry name" value="DUF4352"/>
    <property type="match status" value="1"/>
</dbReference>
<accession>A0A919N4G9</accession>
<evidence type="ECO:0000256" key="3">
    <source>
        <dbReference type="SAM" id="Phobius"/>
    </source>
</evidence>
<comment type="caution">
    <text evidence="5">The sequence shown here is derived from an EMBL/GenBank/DDBJ whole genome shotgun (WGS) entry which is preliminary data.</text>
</comment>
<dbReference type="EMBL" id="BOMW01000017">
    <property type="protein sequence ID" value="GIF04218.1"/>
    <property type="molecule type" value="Genomic_DNA"/>
</dbReference>
<evidence type="ECO:0000256" key="2">
    <source>
        <dbReference type="SAM" id="MobiDB-lite"/>
    </source>
</evidence>
<dbReference type="RefSeq" id="WP_239102544.1">
    <property type="nucleotide sequence ID" value="NZ_BOMW01000017.1"/>
</dbReference>
<dbReference type="Gene3D" id="2.60.40.1240">
    <property type="match status" value="1"/>
</dbReference>
<gene>
    <name evidence="5" type="ORF">Asi03nite_17560</name>
</gene>
<feature type="region of interest" description="Disordered" evidence="2">
    <location>
        <begin position="131"/>
        <end position="157"/>
    </location>
</feature>
<evidence type="ECO:0000313" key="6">
    <source>
        <dbReference type="Proteomes" id="UP000629619"/>
    </source>
</evidence>
<keyword evidence="6" id="KW-1185">Reference proteome</keyword>
<protein>
    <recommendedName>
        <fullName evidence="4">DUF4352 domain-containing protein</fullName>
    </recommendedName>
</protein>
<keyword evidence="3" id="KW-1133">Transmembrane helix</keyword>
<organism evidence="5 6">
    <name type="scientific">Actinoplanes siamensis</name>
    <dbReference type="NCBI Taxonomy" id="1223317"/>
    <lineage>
        <taxon>Bacteria</taxon>
        <taxon>Bacillati</taxon>
        <taxon>Actinomycetota</taxon>
        <taxon>Actinomycetes</taxon>
        <taxon>Micromonosporales</taxon>
        <taxon>Micromonosporaceae</taxon>
        <taxon>Actinoplanes</taxon>
    </lineage>
</organism>
<keyword evidence="1" id="KW-0732">Signal</keyword>
<dbReference type="AlphaFoldDB" id="A0A919N4G9"/>
<feature type="domain" description="DUF4352" evidence="4">
    <location>
        <begin position="153"/>
        <end position="276"/>
    </location>
</feature>
<evidence type="ECO:0000259" key="4">
    <source>
        <dbReference type="Pfam" id="PF11611"/>
    </source>
</evidence>
<dbReference type="InterPro" id="IPR029051">
    <property type="entry name" value="DUF4352"/>
</dbReference>
<keyword evidence="3" id="KW-0812">Transmembrane</keyword>
<evidence type="ECO:0000313" key="5">
    <source>
        <dbReference type="EMBL" id="GIF04218.1"/>
    </source>
</evidence>
<sequence length="282" mass="28537">MTDQPMHPGSGQSPVPPFGSPTAPGGQPGPAAYPPPGAPAGYPQPVAPGFPPAPGQPAFGAPPGYPPAPGQPAFGAPPGFPPAVPPKKKKWPWFAAGGGVLALLACIGAFSGGDTTETAATGNDEAVVAEAADKPAESKAAGPAATKAPAKPGIGDPVRDGKLEFTITKMSCGKTTVGSEYLNKKAQGQFCLISLTVKNIGKEAQTFAGSVQKAYDAKGTEFSNDTAAEIYANADAQTFLNDINPGNAVTGNLIFDVPKSTKLTRIELHDSFFSGGVEVQLK</sequence>
<dbReference type="InterPro" id="IPR029050">
    <property type="entry name" value="Immunoprotect_excell_Ig-like"/>
</dbReference>
<name>A0A919N4G9_9ACTN</name>
<proteinExistence type="predicted"/>
<evidence type="ECO:0000256" key="1">
    <source>
        <dbReference type="ARBA" id="ARBA00022729"/>
    </source>
</evidence>
<feature type="compositionally biased region" description="Pro residues" evidence="2">
    <location>
        <begin position="45"/>
        <end position="55"/>
    </location>
</feature>
<reference evidence="5" key="1">
    <citation type="submission" date="2021-01" db="EMBL/GenBank/DDBJ databases">
        <title>Whole genome shotgun sequence of Actinoplanes siamensis NBRC 109076.</title>
        <authorList>
            <person name="Komaki H."/>
            <person name="Tamura T."/>
        </authorList>
    </citation>
    <scope>NUCLEOTIDE SEQUENCE</scope>
    <source>
        <strain evidence="5">NBRC 109076</strain>
    </source>
</reference>
<keyword evidence="3" id="KW-0472">Membrane</keyword>
<feature type="transmembrane region" description="Helical" evidence="3">
    <location>
        <begin position="91"/>
        <end position="110"/>
    </location>
</feature>
<feature type="region of interest" description="Disordered" evidence="2">
    <location>
        <begin position="1"/>
        <end position="84"/>
    </location>
</feature>
<dbReference type="Proteomes" id="UP000629619">
    <property type="component" value="Unassembled WGS sequence"/>
</dbReference>
<feature type="compositionally biased region" description="Low complexity" evidence="2">
    <location>
        <begin position="138"/>
        <end position="152"/>
    </location>
</feature>